<dbReference type="UniPathway" id="UPA00219"/>
<evidence type="ECO:0000256" key="13">
    <source>
        <dbReference type="PIRSR" id="PIRSR039102-1"/>
    </source>
</evidence>
<evidence type="ECO:0000256" key="14">
    <source>
        <dbReference type="PIRSR" id="PIRSR039102-3"/>
    </source>
</evidence>
<keyword evidence="12" id="KW-0963">Cytoplasm</keyword>
<keyword evidence="10 14" id="KW-0464">Manganese</keyword>
<dbReference type="GO" id="GO:0009252">
    <property type="term" value="P:peptidoglycan biosynthetic process"/>
    <property type="evidence" value="ECO:0007669"/>
    <property type="project" value="UniProtKB-UniRule"/>
</dbReference>
<evidence type="ECO:0000313" key="17">
    <source>
        <dbReference type="EMBL" id="MBA4723918.1"/>
    </source>
</evidence>
<dbReference type="GO" id="GO:0005524">
    <property type="term" value="F:ATP binding"/>
    <property type="evidence" value="ECO:0007669"/>
    <property type="project" value="UniProtKB-UniRule"/>
</dbReference>
<dbReference type="InterPro" id="IPR013815">
    <property type="entry name" value="ATP_grasp_subdomain_1"/>
</dbReference>
<feature type="active site" evidence="13">
    <location>
        <position position="153"/>
    </location>
</feature>
<dbReference type="Pfam" id="PF07478">
    <property type="entry name" value="Dala_Dala_lig_C"/>
    <property type="match status" value="1"/>
</dbReference>
<dbReference type="InterPro" id="IPR011761">
    <property type="entry name" value="ATP-grasp"/>
</dbReference>
<protein>
    <recommendedName>
        <fullName evidence="12">D-alanine--D-alanine ligase</fullName>
        <ecNumber evidence="12">6.3.2.4</ecNumber>
    </recommendedName>
    <alternativeName>
        <fullName evidence="12">D-Ala-D-Ala ligase</fullName>
    </alternativeName>
    <alternativeName>
        <fullName evidence="12">D-alanylalanine synthetase</fullName>
    </alternativeName>
</protein>
<dbReference type="Proteomes" id="UP000585327">
    <property type="component" value="Unassembled WGS sequence"/>
</dbReference>
<dbReference type="FunFam" id="3.30.470.20:FF:000008">
    <property type="entry name" value="D-alanine--D-alanine ligase"/>
    <property type="match status" value="1"/>
</dbReference>
<dbReference type="HAMAP" id="MF_00047">
    <property type="entry name" value="Dala_Dala_lig"/>
    <property type="match status" value="1"/>
</dbReference>
<comment type="cofactor">
    <cofactor evidence="1">
        <name>Mn(2+)</name>
        <dbReference type="ChEBI" id="CHEBI:29035"/>
    </cofactor>
</comment>
<keyword evidence="6 15" id="KW-0067">ATP-binding</keyword>
<feature type="domain" description="ATP-grasp" evidence="16">
    <location>
        <begin position="101"/>
        <end position="305"/>
    </location>
</feature>
<evidence type="ECO:0000256" key="5">
    <source>
        <dbReference type="ARBA" id="ARBA00022741"/>
    </source>
</evidence>
<organism evidence="17 18">
    <name type="scientific">SAR86 cluster bacterium</name>
    <dbReference type="NCBI Taxonomy" id="2030880"/>
    <lineage>
        <taxon>Bacteria</taxon>
        <taxon>Pseudomonadati</taxon>
        <taxon>Pseudomonadota</taxon>
        <taxon>Gammaproteobacteria</taxon>
        <taxon>SAR86 cluster</taxon>
    </lineage>
</organism>
<comment type="subcellular location">
    <subcellularLocation>
        <location evidence="12">Cytoplasm</location>
    </subcellularLocation>
</comment>
<evidence type="ECO:0000256" key="9">
    <source>
        <dbReference type="ARBA" id="ARBA00022984"/>
    </source>
</evidence>
<keyword evidence="7 14" id="KW-0460">Magnesium</keyword>
<proteinExistence type="inferred from homology"/>
<comment type="function">
    <text evidence="12">Cell wall formation.</text>
</comment>
<dbReference type="Gene3D" id="3.30.1490.20">
    <property type="entry name" value="ATP-grasp fold, A domain"/>
    <property type="match status" value="1"/>
</dbReference>
<evidence type="ECO:0000256" key="6">
    <source>
        <dbReference type="ARBA" id="ARBA00022840"/>
    </source>
</evidence>
<name>A0A838YWN0_9GAMM</name>
<evidence type="ECO:0000313" key="18">
    <source>
        <dbReference type="Proteomes" id="UP000585327"/>
    </source>
</evidence>
<dbReference type="GO" id="GO:0008360">
    <property type="term" value="P:regulation of cell shape"/>
    <property type="evidence" value="ECO:0007669"/>
    <property type="project" value="UniProtKB-KW"/>
</dbReference>
<keyword evidence="3 12" id="KW-0436">Ligase</keyword>
<dbReference type="AlphaFoldDB" id="A0A838YWN0"/>
<evidence type="ECO:0000256" key="3">
    <source>
        <dbReference type="ARBA" id="ARBA00022598"/>
    </source>
</evidence>
<comment type="similarity">
    <text evidence="2 12">Belongs to the D-alanine--D-alanine ligase family.</text>
</comment>
<feature type="binding site" evidence="14">
    <location>
        <position position="259"/>
    </location>
    <ligand>
        <name>Mg(2+)</name>
        <dbReference type="ChEBI" id="CHEBI:18420"/>
        <label>1</label>
    </ligand>
</feature>
<dbReference type="GO" id="GO:0005737">
    <property type="term" value="C:cytoplasm"/>
    <property type="evidence" value="ECO:0007669"/>
    <property type="project" value="UniProtKB-SubCell"/>
</dbReference>
<dbReference type="Gene3D" id="3.30.470.20">
    <property type="entry name" value="ATP-grasp fold, B domain"/>
    <property type="match status" value="1"/>
</dbReference>
<reference evidence="17 18" key="1">
    <citation type="submission" date="2020-06" db="EMBL/GenBank/DDBJ databases">
        <title>Dysbiosis in marine aquaculture revealed through microbiome analysis: reverse ecology for environmental sustainability.</title>
        <authorList>
            <person name="Haro-Moreno J.M."/>
            <person name="Coutinho F.H."/>
            <person name="Zaragoza-Solas A."/>
            <person name="Picazo A."/>
            <person name="Almagro-Moreno S."/>
            <person name="Lopez-Perez M."/>
        </authorList>
    </citation>
    <scope>NUCLEOTIDE SEQUENCE [LARGE SCALE GENOMIC DNA]</scope>
    <source>
        <strain evidence="17">MCMED-G42</strain>
    </source>
</reference>
<evidence type="ECO:0000256" key="8">
    <source>
        <dbReference type="ARBA" id="ARBA00022960"/>
    </source>
</evidence>
<sequence length="308" mass="34310">MESIKNIAIIYGGSSAEREVSIESGEGIFNGLSKMGINSTLIEYADFKKISLGNFDMVFIALHGHEGESGELQKVLSDRNIKYTGSSFKGCSQTWNKRICKEILLENHISTPKWISVSNLETDLKSNSVEGLYQKLKSEMGEEIFMKPSEDGSSIDIFKIESKGSFMNAINDCINLNREFIFEEAISGKEITVGIINNKCLPPVEIQTNNIFYNYEAKYLSNETSLIEADLSEEKKEEIQQMALNAFHACGCKSWARVDFLQDNNGNFFVIEINTAPGMTSHSLVPKAGSFLGLSYEEVLKNIINASL</sequence>
<dbReference type="PANTHER" id="PTHR23132:SF23">
    <property type="entry name" value="D-ALANINE--D-ALANINE LIGASE B"/>
    <property type="match status" value="1"/>
</dbReference>
<keyword evidence="4 14" id="KW-0479">Metal-binding</keyword>
<feature type="binding site" evidence="14">
    <location>
        <position position="272"/>
    </location>
    <ligand>
        <name>Mg(2+)</name>
        <dbReference type="ChEBI" id="CHEBI:18420"/>
        <label>2</label>
    </ligand>
</feature>
<evidence type="ECO:0000256" key="4">
    <source>
        <dbReference type="ARBA" id="ARBA00022723"/>
    </source>
</evidence>
<dbReference type="SUPFAM" id="SSF56059">
    <property type="entry name" value="Glutathione synthetase ATP-binding domain-like"/>
    <property type="match status" value="1"/>
</dbReference>
<evidence type="ECO:0000256" key="15">
    <source>
        <dbReference type="PROSITE-ProRule" id="PRU00409"/>
    </source>
</evidence>
<dbReference type="EMBL" id="JACETM010000010">
    <property type="protein sequence ID" value="MBA4723918.1"/>
    <property type="molecule type" value="Genomic_DNA"/>
</dbReference>
<comment type="cofactor">
    <cofactor evidence="14">
        <name>Mg(2+)</name>
        <dbReference type="ChEBI" id="CHEBI:18420"/>
    </cofactor>
    <cofactor evidence="14">
        <name>Mn(2+)</name>
        <dbReference type="ChEBI" id="CHEBI:29035"/>
    </cofactor>
    <text evidence="14">Binds 2 magnesium or manganese ions per subunit.</text>
</comment>
<dbReference type="EC" id="6.3.2.4" evidence="12"/>
<dbReference type="InterPro" id="IPR016185">
    <property type="entry name" value="PreATP-grasp_dom_sf"/>
</dbReference>
<dbReference type="SUPFAM" id="SSF52440">
    <property type="entry name" value="PreATP-grasp domain"/>
    <property type="match status" value="1"/>
</dbReference>
<dbReference type="InterPro" id="IPR005905">
    <property type="entry name" value="D_ala_D_ala"/>
</dbReference>
<feature type="binding site" evidence="14">
    <location>
        <position position="272"/>
    </location>
    <ligand>
        <name>Mg(2+)</name>
        <dbReference type="ChEBI" id="CHEBI:18420"/>
        <label>1</label>
    </ligand>
</feature>
<dbReference type="GO" id="GO:0071555">
    <property type="term" value="P:cell wall organization"/>
    <property type="evidence" value="ECO:0007669"/>
    <property type="project" value="UniProtKB-KW"/>
</dbReference>
<keyword evidence="11 12" id="KW-0961">Cell wall biogenesis/degradation</keyword>
<keyword evidence="9 12" id="KW-0573">Peptidoglycan synthesis</keyword>
<comment type="caution">
    <text evidence="17">The sequence shown here is derived from an EMBL/GenBank/DDBJ whole genome shotgun (WGS) entry which is preliminary data.</text>
</comment>
<evidence type="ECO:0000256" key="1">
    <source>
        <dbReference type="ARBA" id="ARBA00001936"/>
    </source>
</evidence>
<gene>
    <name evidence="12" type="primary">ddl</name>
    <name evidence="17" type="ORF">H2021_01755</name>
</gene>
<dbReference type="PANTHER" id="PTHR23132">
    <property type="entry name" value="D-ALANINE--D-ALANINE LIGASE"/>
    <property type="match status" value="1"/>
</dbReference>
<evidence type="ECO:0000256" key="10">
    <source>
        <dbReference type="ARBA" id="ARBA00023211"/>
    </source>
</evidence>
<dbReference type="InterPro" id="IPR011095">
    <property type="entry name" value="Dala_Dala_lig_C"/>
</dbReference>
<dbReference type="GO" id="GO:0046872">
    <property type="term" value="F:metal ion binding"/>
    <property type="evidence" value="ECO:0007669"/>
    <property type="project" value="UniProtKB-KW"/>
</dbReference>
<evidence type="ECO:0000259" key="16">
    <source>
        <dbReference type="PROSITE" id="PS50975"/>
    </source>
</evidence>
<dbReference type="Gene3D" id="3.40.50.20">
    <property type="match status" value="1"/>
</dbReference>
<feature type="binding site" evidence="14">
    <location>
        <position position="274"/>
    </location>
    <ligand>
        <name>Mg(2+)</name>
        <dbReference type="ChEBI" id="CHEBI:18420"/>
        <label>2</label>
    </ligand>
</feature>
<evidence type="ECO:0000256" key="12">
    <source>
        <dbReference type="HAMAP-Rule" id="MF_00047"/>
    </source>
</evidence>
<dbReference type="PIRSF" id="PIRSF039102">
    <property type="entry name" value="Ddl/VanB"/>
    <property type="match status" value="1"/>
</dbReference>
<comment type="catalytic activity">
    <reaction evidence="12">
        <text>2 D-alanine + ATP = D-alanyl-D-alanine + ADP + phosphate + H(+)</text>
        <dbReference type="Rhea" id="RHEA:11224"/>
        <dbReference type="ChEBI" id="CHEBI:15378"/>
        <dbReference type="ChEBI" id="CHEBI:30616"/>
        <dbReference type="ChEBI" id="CHEBI:43474"/>
        <dbReference type="ChEBI" id="CHEBI:57416"/>
        <dbReference type="ChEBI" id="CHEBI:57822"/>
        <dbReference type="ChEBI" id="CHEBI:456216"/>
        <dbReference type="EC" id="6.3.2.4"/>
    </reaction>
</comment>
<evidence type="ECO:0000256" key="7">
    <source>
        <dbReference type="ARBA" id="ARBA00022842"/>
    </source>
</evidence>
<dbReference type="GO" id="GO:0008716">
    <property type="term" value="F:D-alanine-D-alanine ligase activity"/>
    <property type="evidence" value="ECO:0007669"/>
    <property type="project" value="UniProtKB-UniRule"/>
</dbReference>
<dbReference type="NCBIfam" id="NF002378">
    <property type="entry name" value="PRK01372.1"/>
    <property type="match status" value="1"/>
</dbReference>
<accession>A0A838YWN0</accession>
<feature type="active site" evidence="13">
    <location>
        <position position="283"/>
    </location>
</feature>
<dbReference type="PROSITE" id="PS50975">
    <property type="entry name" value="ATP_GRASP"/>
    <property type="match status" value="1"/>
</dbReference>
<feature type="active site" evidence="13">
    <location>
        <position position="17"/>
    </location>
</feature>
<evidence type="ECO:0000256" key="2">
    <source>
        <dbReference type="ARBA" id="ARBA00010871"/>
    </source>
</evidence>
<keyword evidence="8 12" id="KW-0133">Cell shape</keyword>
<evidence type="ECO:0000256" key="11">
    <source>
        <dbReference type="ARBA" id="ARBA00023316"/>
    </source>
</evidence>
<comment type="pathway">
    <text evidence="12">Cell wall biogenesis; peptidoglycan biosynthesis.</text>
</comment>
<keyword evidence="5 15" id="KW-0547">Nucleotide-binding</keyword>
<dbReference type="NCBIfam" id="TIGR01205">
    <property type="entry name" value="D_ala_D_alaTIGR"/>
    <property type="match status" value="1"/>
</dbReference>